<protein>
    <submittedName>
        <fullName evidence="1">Uncharacterized protein</fullName>
    </submittedName>
</protein>
<dbReference type="Proteomes" id="UP001243846">
    <property type="component" value="Unassembled WGS sequence"/>
</dbReference>
<accession>A0ABT8DAW9</accession>
<organism evidence="1 2">
    <name type="scientific">Paracoccus cavernae</name>
    <dbReference type="NCBI Taxonomy" id="1571207"/>
    <lineage>
        <taxon>Bacteria</taxon>
        <taxon>Pseudomonadati</taxon>
        <taxon>Pseudomonadota</taxon>
        <taxon>Alphaproteobacteria</taxon>
        <taxon>Rhodobacterales</taxon>
        <taxon>Paracoccaceae</taxon>
        <taxon>Paracoccus</taxon>
    </lineage>
</organism>
<evidence type="ECO:0000313" key="2">
    <source>
        <dbReference type="Proteomes" id="UP001243846"/>
    </source>
</evidence>
<comment type="caution">
    <text evidence="1">The sequence shown here is derived from an EMBL/GenBank/DDBJ whole genome shotgun (WGS) entry which is preliminary data.</text>
</comment>
<name>A0ABT8DAW9_9RHOB</name>
<proteinExistence type="predicted"/>
<sequence length="85" mass="8742">MRFVSYEDGGRNGIAVATDGAANGPWKGLREGNVGWPGTLQSLIETGGDALAKAGKALASAPEIDLARMRLLPPLSHPEKLSASG</sequence>
<gene>
    <name evidence="1" type="ORF">QWZ10_20185</name>
</gene>
<keyword evidence="2" id="KW-1185">Reference proteome</keyword>
<reference evidence="2" key="1">
    <citation type="journal article" date="2019" name="Int. J. Syst. Evol. Microbiol.">
        <title>The Global Catalogue of Microorganisms (GCM) 10K type strain sequencing project: providing services to taxonomists for standard genome sequencing and annotation.</title>
        <authorList>
            <consortium name="The Broad Institute Genomics Platform"/>
            <consortium name="The Broad Institute Genome Sequencing Center for Infectious Disease"/>
            <person name="Wu L."/>
            <person name="Ma J."/>
        </authorList>
    </citation>
    <scope>NUCLEOTIDE SEQUENCE [LARGE SCALE GENOMIC DNA]</scope>
    <source>
        <strain evidence="2">CECT 8482</strain>
    </source>
</reference>
<dbReference type="EMBL" id="JAUFRC010000001">
    <property type="protein sequence ID" value="MDN3713486.1"/>
    <property type="molecule type" value="Genomic_DNA"/>
</dbReference>
<evidence type="ECO:0000313" key="1">
    <source>
        <dbReference type="EMBL" id="MDN3713486.1"/>
    </source>
</evidence>